<dbReference type="SUPFAM" id="SSF52402">
    <property type="entry name" value="Adenine nucleotide alpha hydrolases-like"/>
    <property type="match status" value="1"/>
</dbReference>
<dbReference type="RefSeq" id="WP_120085010.1">
    <property type="nucleotide sequence ID" value="NZ_QMDW01000013.1"/>
</dbReference>
<protein>
    <submittedName>
        <fullName evidence="3">Universal stress protein</fullName>
    </submittedName>
</protein>
<dbReference type="AlphaFoldDB" id="A0A3A6Q139"/>
<proteinExistence type="inferred from homology"/>
<accession>A0A3A6Q139</accession>
<dbReference type="EMBL" id="QMDW01000013">
    <property type="protein sequence ID" value="RJX49020.1"/>
    <property type="molecule type" value="Genomic_DNA"/>
</dbReference>
<comment type="similarity">
    <text evidence="1">Belongs to the universal stress protein A family.</text>
</comment>
<feature type="domain" description="UspA" evidence="2">
    <location>
        <begin position="1"/>
        <end position="140"/>
    </location>
</feature>
<evidence type="ECO:0000259" key="2">
    <source>
        <dbReference type="Pfam" id="PF00582"/>
    </source>
</evidence>
<keyword evidence="4" id="KW-1185">Reference proteome</keyword>
<dbReference type="PANTHER" id="PTHR46268">
    <property type="entry name" value="STRESS RESPONSE PROTEIN NHAX"/>
    <property type="match status" value="1"/>
</dbReference>
<gene>
    <name evidence="3" type="ORF">DP106_09805</name>
</gene>
<reference evidence="3 4" key="1">
    <citation type="submission" date="2018-06" db="EMBL/GenBank/DDBJ databases">
        <title>Halonotius sp. F13-13 a new haloarchaeeon isolated from a solar saltern from Isla Cristina, Huelva, Spain.</title>
        <authorList>
            <person name="Duran-Viseras A."/>
            <person name="Sanchez-Porro C."/>
            <person name="Ventosa A."/>
        </authorList>
    </citation>
    <scope>NUCLEOTIDE SEQUENCE [LARGE SCALE GENOMIC DNA]</scope>
    <source>
        <strain evidence="3 4">CECT 7525</strain>
    </source>
</reference>
<evidence type="ECO:0000313" key="4">
    <source>
        <dbReference type="Proteomes" id="UP000281564"/>
    </source>
</evidence>
<dbReference type="OrthoDB" id="105697at2157"/>
<dbReference type="Proteomes" id="UP000281564">
    <property type="component" value="Unassembled WGS sequence"/>
</dbReference>
<dbReference type="PRINTS" id="PR01438">
    <property type="entry name" value="UNVRSLSTRESS"/>
</dbReference>
<dbReference type="Gene3D" id="3.40.50.620">
    <property type="entry name" value="HUPs"/>
    <property type="match status" value="1"/>
</dbReference>
<organism evidence="3 4">
    <name type="scientific">Halonotius pteroides</name>
    <dbReference type="NCBI Taxonomy" id="268735"/>
    <lineage>
        <taxon>Archaea</taxon>
        <taxon>Methanobacteriati</taxon>
        <taxon>Methanobacteriota</taxon>
        <taxon>Stenosarchaea group</taxon>
        <taxon>Halobacteria</taxon>
        <taxon>Halobacteriales</taxon>
        <taxon>Haloferacaceae</taxon>
        <taxon>Halonotius</taxon>
    </lineage>
</organism>
<name>A0A3A6Q139_9EURY</name>
<sequence>MSKQIVVPVDSSEQSQQALTYAVEEYPEAKLTLVHAYGLSAHAGRGAVVQPTSDAIDAAEEQAEELVADAREVAVDAGHDGPIETVAETGDPETVITDQAADADAVYIGSHGRDGTARVLLGSVAEKVVRRAPVPVTVVK</sequence>
<dbReference type="InterPro" id="IPR014729">
    <property type="entry name" value="Rossmann-like_a/b/a_fold"/>
</dbReference>
<dbReference type="InterPro" id="IPR006016">
    <property type="entry name" value="UspA"/>
</dbReference>
<evidence type="ECO:0000313" key="3">
    <source>
        <dbReference type="EMBL" id="RJX49020.1"/>
    </source>
</evidence>
<comment type="caution">
    <text evidence="3">The sequence shown here is derived from an EMBL/GenBank/DDBJ whole genome shotgun (WGS) entry which is preliminary data.</text>
</comment>
<evidence type="ECO:0000256" key="1">
    <source>
        <dbReference type="ARBA" id="ARBA00008791"/>
    </source>
</evidence>
<dbReference type="Pfam" id="PF00582">
    <property type="entry name" value="Usp"/>
    <property type="match status" value="1"/>
</dbReference>
<dbReference type="InterPro" id="IPR006015">
    <property type="entry name" value="Universal_stress_UspA"/>
</dbReference>
<dbReference type="CDD" id="cd23659">
    <property type="entry name" value="USP_At3g01520-like"/>
    <property type="match status" value="1"/>
</dbReference>
<dbReference type="PANTHER" id="PTHR46268:SF6">
    <property type="entry name" value="UNIVERSAL STRESS PROTEIN UP12"/>
    <property type="match status" value="1"/>
</dbReference>